<keyword evidence="10" id="KW-0378">Hydrolase</keyword>
<keyword evidence="11" id="KW-1185">Reference proteome</keyword>
<dbReference type="PRINTS" id="PR00119">
    <property type="entry name" value="CATATPASE"/>
</dbReference>
<dbReference type="OrthoDB" id="1937481at2"/>
<dbReference type="Gene3D" id="3.40.50.1000">
    <property type="entry name" value="HAD superfamily/HAD-like"/>
    <property type="match status" value="1"/>
</dbReference>
<keyword evidence="6 7" id="KW-0472">Membrane</keyword>
<name>A0A1E8F153_9CLOT</name>
<dbReference type="EC" id="3.6.3.8" evidence="10"/>
<evidence type="ECO:0000259" key="9">
    <source>
        <dbReference type="Pfam" id="PF00690"/>
    </source>
</evidence>
<keyword evidence="4 7" id="KW-0812">Transmembrane</keyword>
<dbReference type="InterPro" id="IPR023214">
    <property type="entry name" value="HAD_sf"/>
</dbReference>
<dbReference type="GO" id="GO:1902600">
    <property type="term" value="P:proton transmembrane transport"/>
    <property type="evidence" value="ECO:0007669"/>
    <property type="project" value="TreeGrafter"/>
</dbReference>
<evidence type="ECO:0000256" key="5">
    <source>
        <dbReference type="ARBA" id="ARBA00022989"/>
    </source>
</evidence>
<evidence type="ECO:0000256" key="2">
    <source>
        <dbReference type="ARBA" id="ARBA00005675"/>
    </source>
</evidence>
<dbReference type="PANTHER" id="PTHR43294:SF21">
    <property type="entry name" value="CATION TRANSPORTING ATPASE"/>
    <property type="match status" value="1"/>
</dbReference>
<dbReference type="STRING" id="1121290.CLAOCE_03940"/>
<dbReference type="Pfam" id="PF13246">
    <property type="entry name" value="Cation_ATPase"/>
    <property type="match status" value="1"/>
</dbReference>
<dbReference type="GO" id="GO:0036376">
    <property type="term" value="P:sodium ion export across plasma membrane"/>
    <property type="evidence" value="ECO:0007669"/>
    <property type="project" value="TreeGrafter"/>
</dbReference>
<dbReference type="InterPro" id="IPR023299">
    <property type="entry name" value="ATPase_P-typ_cyto_dom_N"/>
</dbReference>
<feature type="transmembrane region" description="Helical" evidence="7">
    <location>
        <begin position="272"/>
        <end position="295"/>
    </location>
</feature>
<organism evidence="10 11">
    <name type="scientific">Clostridium acetireducens DSM 10703</name>
    <dbReference type="NCBI Taxonomy" id="1121290"/>
    <lineage>
        <taxon>Bacteria</taxon>
        <taxon>Bacillati</taxon>
        <taxon>Bacillota</taxon>
        <taxon>Clostridia</taxon>
        <taxon>Eubacteriales</taxon>
        <taxon>Clostridiaceae</taxon>
        <taxon>Clostridium</taxon>
    </lineage>
</organism>
<dbReference type="InterPro" id="IPR023298">
    <property type="entry name" value="ATPase_P-typ_TM_dom_sf"/>
</dbReference>
<dbReference type="SUPFAM" id="SSF81660">
    <property type="entry name" value="Metal cation-transporting ATPase, ATP-binding domain N"/>
    <property type="match status" value="1"/>
</dbReference>
<dbReference type="SUPFAM" id="SSF81653">
    <property type="entry name" value="Calcium ATPase, transduction domain A"/>
    <property type="match status" value="1"/>
</dbReference>
<comment type="similarity">
    <text evidence="2">Belongs to the cation transport ATPase (P-type) (TC 3.A.3) family. Type IIA subfamily.</text>
</comment>
<dbReference type="RefSeq" id="WP_070109365.1">
    <property type="nucleotide sequence ID" value="NZ_LZFO01000004.1"/>
</dbReference>
<feature type="transmembrane region" description="Helical" evidence="7">
    <location>
        <begin position="781"/>
        <end position="799"/>
    </location>
</feature>
<dbReference type="Pfam" id="PF00690">
    <property type="entry name" value="Cation_ATPase_N"/>
    <property type="match status" value="1"/>
</dbReference>
<feature type="domain" description="Cation-transporting P-type ATPase N-terminal" evidence="9">
    <location>
        <begin position="4"/>
        <end position="71"/>
    </location>
</feature>
<dbReference type="InterPro" id="IPR050510">
    <property type="entry name" value="Cation_transp_ATPase_P-type"/>
</dbReference>
<dbReference type="InterPro" id="IPR008250">
    <property type="entry name" value="ATPase_P-typ_transduc_dom_A_sf"/>
</dbReference>
<feature type="transmembrane region" description="Helical" evidence="7">
    <location>
        <begin position="811"/>
        <end position="833"/>
    </location>
</feature>
<evidence type="ECO:0000256" key="3">
    <source>
        <dbReference type="ARBA" id="ARBA00022475"/>
    </source>
</evidence>
<dbReference type="Gene3D" id="3.40.1110.10">
    <property type="entry name" value="Calcium-transporting ATPase, cytoplasmic domain N"/>
    <property type="match status" value="1"/>
</dbReference>
<feature type="transmembrane region" description="Helical" evidence="7">
    <location>
        <begin position="681"/>
        <end position="703"/>
    </location>
</feature>
<dbReference type="AlphaFoldDB" id="A0A1E8F153"/>
<dbReference type="SUPFAM" id="SSF81665">
    <property type="entry name" value="Calcium ATPase, transmembrane domain M"/>
    <property type="match status" value="1"/>
</dbReference>
<evidence type="ECO:0000256" key="1">
    <source>
        <dbReference type="ARBA" id="ARBA00004651"/>
    </source>
</evidence>
<dbReference type="InterPro" id="IPR004014">
    <property type="entry name" value="ATPase_P-typ_cation-transptr_N"/>
</dbReference>
<reference evidence="10 11" key="1">
    <citation type="submission" date="2016-06" db="EMBL/GenBank/DDBJ databases">
        <title>Genome sequence of Clostridium acetireducens DSM 10703.</title>
        <authorList>
            <person name="Poehlein A."/>
            <person name="Fluechter S."/>
            <person name="Duerre P."/>
            <person name="Daniel R."/>
        </authorList>
    </citation>
    <scope>NUCLEOTIDE SEQUENCE [LARGE SCALE GENOMIC DNA]</scope>
    <source>
        <strain evidence="10 11">DSM 10703</strain>
    </source>
</reference>
<comment type="caution">
    <text evidence="10">The sequence shown here is derived from an EMBL/GenBank/DDBJ whole genome shotgun (WGS) entry which is preliminary data.</text>
</comment>
<dbReference type="SUPFAM" id="SSF56784">
    <property type="entry name" value="HAD-like"/>
    <property type="match status" value="1"/>
</dbReference>
<dbReference type="Proteomes" id="UP000175744">
    <property type="component" value="Unassembled WGS sequence"/>
</dbReference>
<evidence type="ECO:0000259" key="8">
    <source>
        <dbReference type="Pfam" id="PF00122"/>
    </source>
</evidence>
<dbReference type="PATRIC" id="fig|1121290.3.peg.400"/>
<dbReference type="GO" id="GO:1990573">
    <property type="term" value="P:potassium ion import across plasma membrane"/>
    <property type="evidence" value="ECO:0007669"/>
    <property type="project" value="TreeGrafter"/>
</dbReference>
<evidence type="ECO:0000256" key="6">
    <source>
        <dbReference type="ARBA" id="ARBA00023136"/>
    </source>
</evidence>
<feature type="transmembrane region" description="Helical" evidence="7">
    <location>
        <begin position="79"/>
        <end position="98"/>
    </location>
</feature>
<feature type="transmembrane region" description="Helical" evidence="7">
    <location>
        <begin position="839"/>
        <end position="859"/>
    </location>
</feature>
<keyword evidence="5 7" id="KW-1133">Transmembrane helix</keyword>
<dbReference type="InterPro" id="IPR036412">
    <property type="entry name" value="HAD-like_sf"/>
</dbReference>
<feature type="transmembrane region" description="Helical" evidence="7">
    <location>
        <begin position="49"/>
        <end position="73"/>
    </location>
</feature>
<gene>
    <name evidence="10" type="ORF">CLOACE_03940</name>
</gene>
<dbReference type="InterPro" id="IPR059000">
    <property type="entry name" value="ATPase_P-type_domA"/>
</dbReference>
<accession>A0A1E8F153</accession>
<evidence type="ECO:0000256" key="7">
    <source>
        <dbReference type="SAM" id="Phobius"/>
    </source>
</evidence>
<dbReference type="GO" id="GO:0005391">
    <property type="term" value="F:P-type sodium:potassium-exchanging transporter activity"/>
    <property type="evidence" value="ECO:0007669"/>
    <property type="project" value="TreeGrafter"/>
</dbReference>
<evidence type="ECO:0000313" key="11">
    <source>
        <dbReference type="Proteomes" id="UP000175744"/>
    </source>
</evidence>
<dbReference type="GO" id="GO:0000166">
    <property type="term" value="F:nucleotide binding"/>
    <property type="evidence" value="ECO:0007669"/>
    <property type="project" value="InterPro"/>
</dbReference>
<feature type="transmembrane region" description="Helical" evidence="7">
    <location>
        <begin position="756"/>
        <end position="775"/>
    </location>
</feature>
<dbReference type="Pfam" id="PF00122">
    <property type="entry name" value="E1-E2_ATPase"/>
    <property type="match status" value="1"/>
</dbReference>
<feature type="domain" description="P-type ATPase A" evidence="8">
    <location>
        <begin position="114"/>
        <end position="225"/>
    </location>
</feature>
<dbReference type="PANTHER" id="PTHR43294">
    <property type="entry name" value="SODIUM/POTASSIUM-TRANSPORTING ATPASE SUBUNIT ALPHA"/>
    <property type="match status" value="1"/>
</dbReference>
<sequence length="870" mass="99321">MSKWCNETWTEVVRKLNSDIYTGLKYNQIEKMRKKCGKNEIMIPKSKSFIILFLKALIQLWTLVIIVISVVLYFKFNSISSIILFIMAVLNAIIMSSYEYKDERRLSELQRIDSKECNVIRDRRNIVIPSEELVVGDIVFLEKGDIVPADLRIIESNSLKVVEGAVTGEGYTVEKYETKIEEKELSLSEMRNILFRSSVVLDGSATGIVITSGMDTQIANIISMLFEEKNTKNLLNKKITKIINKLAIVSLMLALVCFGILITFGVNFSSSLLFTLLFLTASVPEGINLIILLMFKIIFNNMKKRGVHFKNLSTLETLSQISVICLDKIGSLFEEEMKLEKVYSSEQYIDIYEEKVRLIEDKNYKLNSNIQRMLKIGLLCNDTKFNENEIVNPKQDLMEIALFQYGIENSINKVELELEQERILQIPFDTERRIMTTINKKADNKYRANVKGALDTLLGKCTYIVKNGVEMPITEEDIRNIKKADIKMSYESLSVIGFAYRDFNYEPSLKENIESNLVFVGIAGFKNPEKIDAKEVIQECKSIGIKPVIITEDNKITAFAQGKNVGLLDKQKQVLSGIEMDNMTEDELNRNLGFISVFSRINSNNKAKIAKFFKDNGAKILIQGTRITDLPALKIADVGVTSGKSNIVKNLSDIALKDVDFYNILEVLKESRKIINVLKKIILYLYTICAAQISFVFMCLVFNNQALINPFYILYINVITAVASSIALIFQYETENFSYKPLIINSNILKENKNSIIIKGFFIGVIAFIPCYIIKLVNTEFTNILAFTVLNLAILVLAYDFSDNYIFNSKISNFIMFFQVLIQLLAISLVYGINVFLNSIFWIYVLVALLVWISIITLFKIQRKNQELEF</sequence>
<feature type="transmembrane region" description="Helical" evidence="7">
    <location>
        <begin position="709"/>
        <end position="730"/>
    </location>
</feature>
<comment type="subcellular location">
    <subcellularLocation>
        <location evidence="1">Cell membrane</location>
        <topology evidence="1">Multi-pass membrane protein</topology>
    </subcellularLocation>
</comment>
<dbReference type="GO" id="GO:0030007">
    <property type="term" value="P:intracellular potassium ion homeostasis"/>
    <property type="evidence" value="ECO:0007669"/>
    <property type="project" value="TreeGrafter"/>
</dbReference>
<dbReference type="Gene3D" id="1.20.1110.10">
    <property type="entry name" value="Calcium-transporting ATPase, transmembrane domain"/>
    <property type="match status" value="1"/>
</dbReference>
<evidence type="ECO:0000256" key="4">
    <source>
        <dbReference type="ARBA" id="ARBA00022692"/>
    </source>
</evidence>
<dbReference type="Gene3D" id="2.70.150.10">
    <property type="entry name" value="Calcium-transporting ATPase, cytoplasmic transduction domain A"/>
    <property type="match status" value="1"/>
</dbReference>
<dbReference type="GO" id="GO:0006883">
    <property type="term" value="P:intracellular sodium ion homeostasis"/>
    <property type="evidence" value="ECO:0007669"/>
    <property type="project" value="TreeGrafter"/>
</dbReference>
<dbReference type="GO" id="GO:0005886">
    <property type="term" value="C:plasma membrane"/>
    <property type="evidence" value="ECO:0007669"/>
    <property type="project" value="UniProtKB-SubCell"/>
</dbReference>
<keyword evidence="3" id="KW-1003">Cell membrane</keyword>
<evidence type="ECO:0000313" key="10">
    <source>
        <dbReference type="EMBL" id="OFI07203.1"/>
    </source>
</evidence>
<dbReference type="EMBL" id="LZFO01000004">
    <property type="protein sequence ID" value="OFI07203.1"/>
    <property type="molecule type" value="Genomic_DNA"/>
</dbReference>
<protein>
    <submittedName>
        <fullName evidence="10">Calcium-transporting ATPase 1</fullName>
        <ecNumber evidence="10">3.6.3.8</ecNumber>
    </submittedName>
</protein>
<feature type="transmembrane region" description="Helical" evidence="7">
    <location>
        <begin position="246"/>
        <end position="266"/>
    </location>
</feature>
<dbReference type="GO" id="GO:0016787">
    <property type="term" value="F:hydrolase activity"/>
    <property type="evidence" value="ECO:0007669"/>
    <property type="project" value="UniProtKB-KW"/>
</dbReference>
<proteinExistence type="inferred from homology"/>